<dbReference type="NCBIfam" id="TIGR00217">
    <property type="entry name" value="malQ"/>
    <property type="match status" value="1"/>
</dbReference>
<keyword evidence="7 10" id="KW-0119">Carbohydrate metabolism</keyword>
<dbReference type="Pfam" id="PF02446">
    <property type="entry name" value="Glyco_hydro_77"/>
    <property type="match status" value="1"/>
</dbReference>
<evidence type="ECO:0000256" key="2">
    <source>
        <dbReference type="ARBA" id="ARBA00005684"/>
    </source>
</evidence>
<evidence type="ECO:0000256" key="8">
    <source>
        <dbReference type="ARBA" id="ARBA00031423"/>
    </source>
</evidence>
<evidence type="ECO:0000256" key="6">
    <source>
        <dbReference type="ARBA" id="ARBA00022679"/>
    </source>
</evidence>
<reference evidence="12" key="1">
    <citation type="submission" date="2020-10" db="EMBL/GenBank/DDBJ databases">
        <title>Genome sequence of the unusual species of purple photosynthetic bacteria, Phaeovibrio sulfidiphilus DSM 23193, type strain.</title>
        <authorList>
            <person name="Kyndt J.A."/>
            <person name="Meyer T.E."/>
        </authorList>
    </citation>
    <scope>NUCLEOTIDE SEQUENCE</scope>
    <source>
        <strain evidence="12">DSM 23193</strain>
    </source>
</reference>
<dbReference type="EMBL" id="JACZHT010000002">
    <property type="protein sequence ID" value="MBE1236717.1"/>
    <property type="molecule type" value="Genomic_DNA"/>
</dbReference>
<feature type="domain" description="MalQ N-terminal beta-sandwich" evidence="11">
    <location>
        <begin position="78"/>
        <end position="176"/>
    </location>
</feature>
<dbReference type="SUPFAM" id="SSF51445">
    <property type="entry name" value="(Trans)glycosidases"/>
    <property type="match status" value="1"/>
</dbReference>
<dbReference type="GO" id="GO:0005975">
    <property type="term" value="P:carbohydrate metabolic process"/>
    <property type="evidence" value="ECO:0007669"/>
    <property type="project" value="InterPro"/>
</dbReference>
<dbReference type="PANTHER" id="PTHR32438:SF5">
    <property type="entry name" value="4-ALPHA-GLUCANOTRANSFERASE DPE1, CHLOROPLASTIC_AMYLOPLASTIC"/>
    <property type="match status" value="1"/>
</dbReference>
<evidence type="ECO:0000256" key="1">
    <source>
        <dbReference type="ARBA" id="ARBA00000439"/>
    </source>
</evidence>
<evidence type="ECO:0000256" key="5">
    <source>
        <dbReference type="ARBA" id="ARBA00022676"/>
    </source>
</evidence>
<protein>
    <recommendedName>
        <fullName evidence="4 10">4-alpha-glucanotransferase</fullName>
        <ecNumber evidence="3 10">2.4.1.25</ecNumber>
    </recommendedName>
    <alternativeName>
        <fullName evidence="8 10">Amylomaltase</fullName>
    </alternativeName>
    <alternativeName>
        <fullName evidence="9 10">Disproportionating enzyme</fullName>
    </alternativeName>
</protein>
<dbReference type="InterPro" id="IPR048458">
    <property type="entry name" value="MalQ_N"/>
</dbReference>
<dbReference type="EC" id="2.4.1.25" evidence="3 10"/>
<dbReference type="AlphaFoldDB" id="A0A8J6YVY8"/>
<dbReference type="InterPro" id="IPR003385">
    <property type="entry name" value="Glyco_hydro_77"/>
</dbReference>
<evidence type="ECO:0000313" key="12">
    <source>
        <dbReference type="EMBL" id="MBE1236717.1"/>
    </source>
</evidence>
<evidence type="ECO:0000256" key="3">
    <source>
        <dbReference type="ARBA" id="ARBA00012560"/>
    </source>
</evidence>
<dbReference type="Proteomes" id="UP000631034">
    <property type="component" value="Unassembled WGS sequence"/>
</dbReference>
<evidence type="ECO:0000256" key="9">
    <source>
        <dbReference type="ARBA" id="ARBA00031501"/>
    </source>
</evidence>
<dbReference type="Pfam" id="PF21226">
    <property type="entry name" value="MalQ_N"/>
    <property type="match status" value="1"/>
</dbReference>
<comment type="catalytic activity">
    <reaction evidence="1 10">
        <text>Transfers a segment of a (1-&gt;4)-alpha-D-glucan to a new position in an acceptor, which may be glucose or a (1-&gt;4)-alpha-D-glucan.</text>
        <dbReference type="EC" id="2.4.1.25"/>
    </reaction>
</comment>
<proteinExistence type="inferred from homology"/>
<keyword evidence="5 10" id="KW-0328">Glycosyltransferase</keyword>
<gene>
    <name evidence="12" type="primary">malQ</name>
    <name evidence="12" type="ORF">IHV25_03495</name>
</gene>
<dbReference type="RefSeq" id="WP_192533723.1">
    <property type="nucleotide sequence ID" value="NZ_JACZHT010000002.1"/>
</dbReference>
<evidence type="ECO:0000256" key="4">
    <source>
        <dbReference type="ARBA" id="ARBA00020295"/>
    </source>
</evidence>
<dbReference type="Gene3D" id="3.20.20.80">
    <property type="entry name" value="Glycosidases"/>
    <property type="match status" value="1"/>
</dbReference>
<evidence type="ECO:0000256" key="10">
    <source>
        <dbReference type="RuleBase" id="RU361207"/>
    </source>
</evidence>
<keyword evidence="13" id="KW-1185">Reference proteome</keyword>
<dbReference type="GO" id="GO:0004134">
    <property type="term" value="F:4-alpha-glucanotransferase activity"/>
    <property type="evidence" value="ECO:0007669"/>
    <property type="project" value="UniProtKB-EC"/>
</dbReference>
<evidence type="ECO:0000259" key="11">
    <source>
        <dbReference type="Pfam" id="PF21226"/>
    </source>
</evidence>
<dbReference type="PANTHER" id="PTHR32438">
    <property type="entry name" value="4-ALPHA-GLUCANOTRANSFERASE DPE1, CHLOROPLASTIC/AMYLOPLASTIC"/>
    <property type="match status" value="1"/>
</dbReference>
<accession>A0A8J6YVY8</accession>
<keyword evidence="6 10" id="KW-0808">Transferase</keyword>
<organism evidence="12 13">
    <name type="scientific">Phaeovibrio sulfidiphilus</name>
    <dbReference type="NCBI Taxonomy" id="1220600"/>
    <lineage>
        <taxon>Bacteria</taxon>
        <taxon>Pseudomonadati</taxon>
        <taxon>Pseudomonadota</taxon>
        <taxon>Alphaproteobacteria</taxon>
        <taxon>Rhodospirillales</taxon>
        <taxon>Rhodospirillaceae</taxon>
        <taxon>Phaeovibrio</taxon>
    </lineage>
</organism>
<name>A0A8J6YVY8_9PROT</name>
<evidence type="ECO:0000313" key="13">
    <source>
        <dbReference type="Proteomes" id="UP000631034"/>
    </source>
</evidence>
<comment type="similarity">
    <text evidence="2 10">Belongs to the disproportionating enzyme family.</text>
</comment>
<sequence>MVDEKQARSGSGPSPECPSELLRAQALRAGLVDHFFDAFGHYTLVSDETLTRALEALGYAPCEPIPEGAAGGPFLCFCLVHRPDRGPLGVPLSWPAGRGPGRWQIVLEATPGEEAREGAHGIFAPEDLPPLEGEGRDPELHKRLEIPVADLPLGYHRLRIEGGDAPAAEVPLILVPERCWLPEGTEDGSARFWGVTCQVHGLRSKKDWGMGDFGALAILARDVGQAGGDIVGLNPLNALFLTRPLHASPYSPNSRLFLNPLYISIDDVPETARTGEIDLLREKLGALEFSETILYGEVGPLKLRALKAAFRTFNAEERPRKTPRFQEFERFVAEGGPLLEDFARFQALSEHFEKGGCSWQCWPDAYKDPTSAAVSVFAEVNRSRVDFHLWCQFEADRQLGLCALAARSSGQRLGLYRDLAVGSDPSGADAWMMGGQLVRDLCVGAPPDPMNALGQNWGFPPFHPRHLQENGFEVFRRLIRANMRHAAVLRIDHVLGLMRTFCIVRGFACKDGLYVLMPFEDMLGILALESHRARCMVIGEDLGTIPDGFQDRMQAAGVLSTRLFYFERHYHSDGSLKWPDEYPRLAAVSPNSHDLPTLRGFWAGRDLAWKHELNLFPSDGAREGESNSRFHDRPLIRDTLARGGLELEETNGYTPPSNLVPAVCDWLARTPSLVVTVQMEDVLEEVEQANLPGTVEGHPNWCRRLSADVESLPADGRLAHIAGLFARYGRGTRSESS</sequence>
<evidence type="ECO:0000256" key="7">
    <source>
        <dbReference type="ARBA" id="ARBA00023277"/>
    </source>
</evidence>
<comment type="caution">
    <text evidence="12">The sequence shown here is derived from an EMBL/GenBank/DDBJ whole genome shotgun (WGS) entry which is preliminary data.</text>
</comment>
<dbReference type="InterPro" id="IPR017853">
    <property type="entry name" value="GH"/>
</dbReference>